<dbReference type="AlphaFoldDB" id="A0A9W3A3E9"/>
<dbReference type="GO" id="GO:0006364">
    <property type="term" value="P:rRNA processing"/>
    <property type="evidence" value="ECO:0007669"/>
    <property type="project" value="UniProtKB-KW"/>
</dbReference>
<dbReference type="InterPro" id="IPR057644">
    <property type="entry name" value="Beta-prop_WDR75_2nd"/>
</dbReference>
<dbReference type="GO" id="GO:0045943">
    <property type="term" value="P:positive regulation of transcription by RNA polymerase I"/>
    <property type="evidence" value="ECO:0007669"/>
    <property type="project" value="InterPro"/>
</dbReference>
<dbReference type="PANTHER" id="PTHR44215">
    <property type="entry name" value="WD REPEAT-CONTAINING PROTEIN 75"/>
    <property type="match status" value="1"/>
</dbReference>
<feature type="compositionally biased region" description="Basic and acidic residues" evidence="9">
    <location>
        <begin position="747"/>
        <end position="764"/>
    </location>
</feature>
<feature type="region of interest" description="Disordered" evidence="9">
    <location>
        <begin position="746"/>
        <end position="792"/>
    </location>
</feature>
<proteinExistence type="predicted"/>
<evidence type="ECO:0000313" key="12">
    <source>
        <dbReference type="RefSeq" id="XP_055881698.1"/>
    </source>
</evidence>
<dbReference type="SMART" id="SM00320">
    <property type="entry name" value="WD40"/>
    <property type="match status" value="7"/>
</dbReference>
<comment type="subcellular location">
    <subcellularLocation>
        <location evidence="1">Nucleus</location>
        <location evidence="1">Nucleolus</location>
    </subcellularLocation>
</comment>
<feature type="repeat" description="WD" evidence="8">
    <location>
        <begin position="47"/>
        <end position="89"/>
    </location>
</feature>
<evidence type="ECO:0000256" key="1">
    <source>
        <dbReference type="ARBA" id="ARBA00004604"/>
    </source>
</evidence>
<evidence type="ECO:0000256" key="7">
    <source>
        <dbReference type="ARBA" id="ARBA00023242"/>
    </source>
</evidence>
<keyword evidence="3" id="KW-0698">rRNA processing</keyword>
<evidence type="ECO:0000256" key="4">
    <source>
        <dbReference type="ARBA" id="ARBA00022574"/>
    </source>
</evidence>
<keyword evidence="4 8" id="KW-0853">WD repeat</keyword>
<keyword evidence="5" id="KW-0677">Repeat</keyword>
<dbReference type="SUPFAM" id="SSF50978">
    <property type="entry name" value="WD40 repeat-like"/>
    <property type="match status" value="2"/>
</dbReference>
<dbReference type="GO" id="GO:0003723">
    <property type="term" value="F:RNA binding"/>
    <property type="evidence" value="ECO:0007669"/>
    <property type="project" value="InterPro"/>
</dbReference>
<keyword evidence="7" id="KW-0539">Nucleus</keyword>
<dbReference type="InterPro" id="IPR001680">
    <property type="entry name" value="WD40_rpt"/>
</dbReference>
<sequence>MSLVPSLQAGSQFGKYTFSHDSKFMFCCCGNIIKIFNTRNGELLHDLKGHSKTVTGVVVNPSNILQLLSCGRDGLLISWDYLDGVKLKQHHLHMTLNGIISISAEKKSIIMLARSSEHKQYFSVMLWKKNAEGEYSRPKVLLDNCDGNSNLVSFGCSKEYIASALKDKLSVHSMKREATEIVSMKDKYNKDKAITCVACHPSDYCIATGLENGKIIIWHNFFKNAEPVTSINHWHALSVSCLEYTPDGSNLLSGGHECVLVRWQTNNTDRRDFKPRMGAPLKEIVVSPDGNFYATKHTDNVIQLMDISLKILQVYRGMTHNNFCMGNGKNPIPCGLIYDSKWRTIVLNGLLGCLQFYSVSLNKQIFNLDIVGQNYISPENLESAQHVTELLSAAISDDGDWLATFEMWEDGVFQPELRLKFWNYSTESQTYVLNTSVESPHEKRITSMVYRPRNQNRAPTLVTVGSDLCFKLWTLVDDTDIYRTNNHWTCESVGIYHDLAALCADFSSDGSTLVVGFNHLITIWDPDWNIHKATLSNSIKDRQQILNVKFGSGSYSHQLVAATSDRLFSWNLVTLNIMWSIAVDVVVLFRDPSSDLMAFVSSSKSLCVFRPGSAEPVYQHDCISGYNVVGAVFVPDGRNESLVDLGWPGRSQIYIFNEKQQLITLDLETDQHKEPNKIRIAQNLPASTLSTMLAEKLVRESSAKINKKTHSSNDSLITKFLHSNESISLHCDQYLHSFLVKKKQKKTKSDHSARDLDPGSRDEDMSSSESEEEVDTMNDNIDESNNVLVSKKPSEQAKDIVDMDSMLAKWTNWTNFCESLAATINSKML</sequence>
<dbReference type="GeneID" id="106068251"/>
<gene>
    <name evidence="12" type="primary">LOC106068251</name>
</gene>
<reference evidence="12" key="1">
    <citation type="submission" date="2025-08" db="UniProtKB">
        <authorList>
            <consortium name="RefSeq"/>
        </authorList>
    </citation>
    <scope>IDENTIFICATION</scope>
</reference>
<keyword evidence="2" id="KW-0690">Ribosome biogenesis</keyword>
<feature type="domain" description="WD repeat-containing protein 75 second beta-propeller" evidence="10">
    <location>
        <begin position="336"/>
        <end position="660"/>
    </location>
</feature>
<dbReference type="Pfam" id="PF23769">
    <property type="entry name" value="Beta-prop_WDR75_2nd"/>
    <property type="match status" value="1"/>
</dbReference>
<feature type="compositionally biased region" description="Acidic residues" evidence="9">
    <location>
        <begin position="765"/>
        <end position="782"/>
    </location>
</feature>
<dbReference type="GO" id="GO:0032040">
    <property type="term" value="C:small-subunit processome"/>
    <property type="evidence" value="ECO:0007669"/>
    <property type="project" value="InterPro"/>
</dbReference>
<evidence type="ECO:0000256" key="8">
    <source>
        <dbReference type="PROSITE-ProRule" id="PRU00221"/>
    </source>
</evidence>
<dbReference type="GO" id="GO:2000234">
    <property type="term" value="P:positive regulation of rRNA processing"/>
    <property type="evidence" value="ECO:0007669"/>
    <property type="project" value="TreeGrafter"/>
</dbReference>
<protein>
    <submittedName>
        <fullName evidence="12">WD repeat-containing protein 75-like</fullName>
    </submittedName>
</protein>
<dbReference type="InterPro" id="IPR015943">
    <property type="entry name" value="WD40/YVTN_repeat-like_dom_sf"/>
</dbReference>
<evidence type="ECO:0000313" key="11">
    <source>
        <dbReference type="Proteomes" id="UP001165740"/>
    </source>
</evidence>
<dbReference type="RefSeq" id="XP_055881698.1">
    <property type="nucleotide sequence ID" value="XM_056025723.1"/>
</dbReference>
<dbReference type="PANTHER" id="PTHR44215:SF1">
    <property type="entry name" value="WD REPEAT-CONTAINING PROTEIN 75"/>
    <property type="match status" value="1"/>
</dbReference>
<keyword evidence="11" id="KW-1185">Reference proteome</keyword>
<dbReference type="PROSITE" id="PS50082">
    <property type="entry name" value="WD_REPEATS_2"/>
    <property type="match status" value="1"/>
</dbReference>
<evidence type="ECO:0000259" key="10">
    <source>
        <dbReference type="Pfam" id="PF23769"/>
    </source>
</evidence>
<keyword evidence="6" id="KW-0804">Transcription</keyword>
<dbReference type="Gene3D" id="2.130.10.10">
    <property type="entry name" value="YVTN repeat-like/Quinoprotein amine dehydrogenase"/>
    <property type="match status" value="3"/>
</dbReference>
<evidence type="ECO:0000256" key="2">
    <source>
        <dbReference type="ARBA" id="ARBA00022517"/>
    </source>
</evidence>
<organism evidence="11 12">
    <name type="scientific">Biomphalaria glabrata</name>
    <name type="common">Bloodfluke planorb</name>
    <name type="synonym">Freshwater snail</name>
    <dbReference type="NCBI Taxonomy" id="6526"/>
    <lineage>
        <taxon>Eukaryota</taxon>
        <taxon>Metazoa</taxon>
        <taxon>Spiralia</taxon>
        <taxon>Lophotrochozoa</taxon>
        <taxon>Mollusca</taxon>
        <taxon>Gastropoda</taxon>
        <taxon>Heterobranchia</taxon>
        <taxon>Euthyneura</taxon>
        <taxon>Panpulmonata</taxon>
        <taxon>Hygrophila</taxon>
        <taxon>Lymnaeoidea</taxon>
        <taxon>Planorbidae</taxon>
        <taxon>Biomphalaria</taxon>
    </lineage>
</organism>
<evidence type="ECO:0000256" key="6">
    <source>
        <dbReference type="ARBA" id="ARBA00023163"/>
    </source>
</evidence>
<dbReference type="OMA" id="WILNTRI"/>
<dbReference type="Proteomes" id="UP001165740">
    <property type="component" value="Chromosome 1"/>
</dbReference>
<evidence type="ECO:0000256" key="9">
    <source>
        <dbReference type="SAM" id="MobiDB-lite"/>
    </source>
</evidence>
<evidence type="ECO:0000256" key="3">
    <source>
        <dbReference type="ARBA" id="ARBA00022552"/>
    </source>
</evidence>
<dbReference type="Pfam" id="PF23869">
    <property type="entry name" value="Beta-prop_WDR75_1st"/>
    <property type="match status" value="1"/>
</dbReference>
<dbReference type="OrthoDB" id="4096at2759"/>
<name>A0A9W3A3E9_BIOGL</name>
<dbReference type="InterPro" id="IPR053826">
    <property type="entry name" value="WDR75"/>
</dbReference>
<accession>A0A9W3A3E9</accession>
<dbReference type="InterPro" id="IPR036322">
    <property type="entry name" value="WD40_repeat_dom_sf"/>
</dbReference>
<evidence type="ECO:0000256" key="5">
    <source>
        <dbReference type="ARBA" id="ARBA00022737"/>
    </source>
</evidence>